<dbReference type="SMART" id="SM01052">
    <property type="entry name" value="CAP_GLY"/>
    <property type="match status" value="1"/>
</dbReference>
<dbReference type="CDD" id="cd01789">
    <property type="entry name" value="Ubl_TBCB"/>
    <property type="match status" value="1"/>
</dbReference>
<keyword evidence="7" id="KW-1185">Reference proteome</keyword>
<dbReference type="PROSITE" id="PS50245">
    <property type="entry name" value="CAP_GLY_2"/>
    <property type="match status" value="1"/>
</dbReference>
<keyword evidence="3" id="KW-0143">Chaperone</keyword>
<dbReference type="GO" id="GO:0007021">
    <property type="term" value="P:tubulin complex assembly"/>
    <property type="evidence" value="ECO:0007669"/>
    <property type="project" value="InterPro"/>
</dbReference>
<dbReference type="FunFam" id="2.30.30.190:FF:000013">
    <property type="entry name" value="Tubulin-folding cofactor B"/>
    <property type="match status" value="1"/>
</dbReference>
<gene>
    <name evidence="6" type="ORF">IWQ62_000502</name>
</gene>
<dbReference type="Proteomes" id="UP001150925">
    <property type="component" value="Unassembled WGS sequence"/>
</dbReference>
<evidence type="ECO:0000256" key="4">
    <source>
        <dbReference type="ARBA" id="ARBA00025779"/>
    </source>
</evidence>
<evidence type="ECO:0000313" key="7">
    <source>
        <dbReference type="Proteomes" id="UP001150925"/>
    </source>
</evidence>
<dbReference type="PANTHER" id="PTHR18916">
    <property type="entry name" value="DYNACTIN 1-RELATED MICROTUBULE-BINDING"/>
    <property type="match status" value="1"/>
</dbReference>
<accession>A0A9W8AUC0</accession>
<name>A0A9W8AUC0_9FUNG</name>
<protein>
    <recommendedName>
        <fullName evidence="5">CAP-Gly domain-containing protein</fullName>
    </recommendedName>
</protein>
<dbReference type="Gene3D" id="3.10.20.90">
    <property type="entry name" value="Phosphatidylinositol 3-kinase Catalytic Subunit, Chain A, domain 1"/>
    <property type="match status" value="1"/>
</dbReference>
<dbReference type="AlphaFoldDB" id="A0A9W8AUC0"/>
<dbReference type="PROSITE" id="PS00845">
    <property type="entry name" value="CAP_GLY_1"/>
    <property type="match status" value="1"/>
</dbReference>
<reference evidence="6" key="1">
    <citation type="submission" date="2022-07" db="EMBL/GenBank/DDBJ databases">
        <title>Phylogenomic reconstructions and comparative analyses of Kickxellomycotina fungi.</title>
        <authorList>
            <person name="Reynolds N.K."/>
            <person name="Stajich J.E."/>
            <person name="Barry K."/>
            <person name="Grigoriev I.V."/>
            <person name="Crous P."/>
            <person name="Smith M.E."/>
        </authorList>
    </citation>
    <scope>NUCLEOTIDE SEQUENCE</scope>
    <source>
        <strain evidence="6">RSA 1196</strain>
    </source>
</reference>
<comment type="subcellular location">
    <subcellularLocation>
        <location evidence="1">Cytoplasm</location>
    </subcellularLocation>
</comment>
<dbReference type="SUPFAM" id="SSF54236">
    <property type="entry name" value="Ubiquitin-like"/>
    <property type="match status" value="1"/>
</dbReference>
<dbReference type="InterPro" id="IPR000938">
    <property type="entry name" value="CAP-Gly_domain"/>
</dbReference>
<dbReference type="GO" id="GO:0031122">
    <property type="term" value="P:cytoplasmic microtubule organization"/>
    <property type="evidence" value="ECO:0007669"/>
    <property type="project" value="TreeGrafter"/>
</dbReference>
<comment type="similarity">
    <text evidence="4">Belongs to the TBCB family.</text>
</comment>
<dbReference type="InterPro" id="IPR000626">
    <property type="entry name" value="Ubiquitin-like_dom"/>
</dbReference>
<organism evidence="6 7">
    <name type="scientific">Dispira parvispora</name>
    <dbReference type="NCBI Taxonomy" id="1520584"/>
    <lineage>
        <taxon>Eukaryota</taxon>
        <taxon>Fungi</taxon>
        <taxon>Fungi incertae sedis</taxon>
        <taxon>Zoopagomycota</taxon>
        <taxon>Kickxellomycotina</taxon>
        <taxon>Dimargaritomycetes</taxon>
        <taxon>Dimargaritales</taxon>
        <taxon>Dimargaritaceae</taxon>
        <taxon>Dispira</taxon>
    </lineage>
</organism>
<evidence type="ECO:0000259" key="5">
    <source>
        <dbReference type="PROSITE" id="PS50245"/>
    </source>
</evidence>
<dbReference type="GO" id="GO:0051010">
    <property type="term" value="F:microtubule plus-end binding"/>
    <property type="evidence" value="ECO:0007669"/>
    <property type="project" value="TreeGrafter"/>
</dbReference>
<evidence type="ECO:0000256" key="2">
    <source>
        <dbReference type="ARBA" id="ARBA00022490"/>
    </source>
</evidence>
<dbReference type="GO" id="GO:0005634">
    <property type="term" value="C:nucleus"/>
    <property type="evidence" value="ECO:0007669"/>
    <property type="project" value="TreeGrafter"/>
</dbReference>
<dbReference type="PANTHER" id="PTHR18916:SF85">
    <property type="entry name" value="TUBULIN-FOLDING COFACTOR B"/>
    <property type="match status" value="1"/>
</dbReference>
<evidence type="ECO:0000256" key="3">
    <source>
        <dbReference type="ARBA" id="ARBA00023186"/>
    </source>
</evidence>
<dbReference type="SUPFAM" id="SSF74924">
    <property type="entry name" value="Cap-Gly domain"/>
    <property type="match status" value="1"/>
</dbReference>
<dbReference type="GO" id="GO:0005938">
    <property type="term" value="C:cell cortex"/>
    <property type="evidence" value="ECO:0007669"/>
    <property type="project" value="TreeGrafter"/>
</dbReference>
<dbReference type="GO" id="GO:0007023">
    <property type="term" value="P:post-chaperonin tubulin folding pathway"/>
    <property type="evidence" value="ECO:0007669"/>
    <property type="project" value="InterPro"/>
</dbReference>
<feature type="domain" description="CAP-Gly" evidence="5">
    <location>
        <begin position="172"/>
        <end position="214"/>
    </location>
</feature>
<dbReference type="Gene3D" id="2.30.30.190">
    <property type="entry name" value="CAP Gly-rich-like domain"/>
    <property type="match status" value="1"/>
</dbReference>
<dbReference type="Pfam" id="PF14560">
    <property type="entry name" value="Ubiquitin_2"/>
    <property type="match status" value="1"/>
</dbReference>
<dbReference type="GO" id="GO:0005829">
    <property type="term" value="C:cytosol"/>
    <property type="evidence" value="ECO:0007669"/>
    <property type="project" value="UniProtKB-ARBA"/>
</dbReference>
<dbReference type="EMBL" id="JANBPY010000037">
    <property type="protein sequence ID" value="KAJ1969634.1"/>
    <property type="molecule type" value="Genomic_DNA"/>
</dbReference>
<sequence length="235" mass="26849">MSVVTVWIQSPTTQSERRFDRGLTIDALKVKLEPITGIPADSQVLKLYQGEVFLVELQDASGQELGSYPVTDYCTIQVHSRDHTLPLNQYTDVSQVEKYEMSDVQYDSLRDSVRAFKKHQKIGRFNEDQQQKAIIADRRFEQEAKAIPVDARCQVVLCDDGLNKIGTVRYVGKLDDKRGYWVGIEYDEPLGKNDGSIDGHRYFTCRKNHGAFVRPNKVTVGDIAEEIDWDNLDEM</sequence>
<evidence type="ECO:0000313" key="6">
    <source>
        <dbReference type="EMBL" id="KAJ1969634.1"/>
    </source>
</evidence>
<dbReference type="InterPro" id="IPR045172">
    <property type="entry name" value="TBCB_Ubl"/>
</dbReference>
<dbReference type="OrthoDB" id="2130750at2759"/>
<comment type="caution">
    <text evidence="6">The sequence shown here is derived from an EMBL/GenBank/DDBJ whole genome shotgun (WGS) entry which is preliminary data.</text>
</comment>
<proteinExistence type="inferred from homology"/>
<dbReference type="Pfam" id="PF01302">
    <property type="entry name" value="CAP_GLY"/>
    <property type="match status" value="1"/>
</dbReference>
<dbReference type="InterPro" id="IPR036859">
    <property type="entry name" value="CAP-Gly_dom_sf"/>
</dbReference>
<evidence type="ECO:0000256" key="1">
    <source>
        <dbReference type="ARBA" id="ARBA00004496"/>
    </source>
</evidence>
<dbReference type="InterPro" id="IPR029071">
    <property type="entry name" value="Ubiquitin-like_domsf"/>
</dbReference>
<keyword evidence="2" id="KW-0963">Cytoplasm</keyword>
<dbReference type="GO" id="GO:0043014">
    <property type="term" value="F:alpha-tubulin binding"/>
    <property type="evidence" value="ECO:0007669"/>
    <property type="project" value="InterPro"/>
</dbReference>
<dbReference type="GO" id="GO:0035371">
    <property type="term" value="C:microtubule plus-end"/>
    <property type="evidence" value="ECO:0007669"/>
    <property type="project" value="TreeGrafter"/>
</dbReference>